<keyword evidence="1" id="KW-1015">Disulfide bond</keyword>
<dbReference type="PROSITE" id="PS00615">
    <property type="entry name" value="C_TYPE_LECTIN_1"/>
    <property type="match status" value="1"/>
</dbReference>
<protein>
    <submittedName>
        <fullName evidence="4">C-type lectin domain-containing protein</fullName>
    </submittedName>
</protein>
<evidence type="ECO:0000313" key="4">
    <source>
        <dbReference type="WBParaSite" id="ACRNAN_scaffold583.g17585.t1"/>
    </source>
</evidence>
<dbReference type="AlphaFoldDB" id="A0A914E635"/>
<dbReference type="InterPro" id="IPR050111">
    <property type="entry name" value="C-type_lectin/snaclec_domain"/>
</dbReference>
<accession>A0A914E635</accession>
<name>A0A914E635_9BILA</name>
<dbReference type="PANTHER" id="PTHR22803">
    <property type="entry name" value="MANNOSE, PHOSPHOLIPASE, LECTIN RECEPTOR RELATED"/>
    <property type="match status" value="1"/>
</dbReference>
<evidence type="ECO:0000259" key="2">
    <source>
        <dbReference type="PROSITE" id="PS50041"/>
    </source>
</evidence>
<dbReference type="PROSITE" id="PS50041">
    <property type="entry name" value="C_TYPE_LECTIN_2"/>
    <property type="match status" value="1"/>
</dbReference>
<sequence>MFLCFARDKVLSQLIPLFGLCPTCPAGTFQGQTPNTCYLINSTLVTWYEAEIFCEQRGGHLTSIISVFENQLVLDIAEAGIPNSDDYWIGGDNNVEFSPGYIGNWVWTDGKEFKYNNWVSGNPLNDSIYCASLHKTSGSWYSQNCTIAKPFICKLPEVAVIPSCPTDWTYYGVTKSCYQVLYGPNSLDFVMAKKYCEGFNSTLASIHSPQENYFVAEADVTDATDIDVTDAKIDVAEVDVPTSILQTITL</sequence>
<dbReference type="WBParaSite" id="ACRNAN_scaffold583.g17585.t1">
    <property type="protein sequence ID" value="ACRNAN_scaffold583.g17585.t1"/>
    <property type="gene ID" value="ACRNAN_scaffold583.g17585"/>
</dbReference>
<feature type="domain" description="C-type lectin" evidence="2">
    <location>
        <begin position="33"/>
        <end position="154"/>
    </location>
</feature>
<evidence type="ECO:0000313" key="3">
    <source>
        <dbReference type="Proteomes" id="UP000887540"/>
    </source>
</evidence>
<dbReference type="SMART" id="SM00034">
    <property type="entry name" value="CLECT"/>
    <property type="match status" value="1"/>
</dbReference>
<organism evidence="3 4">
    <name type="scientific">Acrobeloides nanus</name>
    <dbReference type="NCBI Taxonomy" id="290746"/>
    <lineage>
        <taxon>Eukaryota</taxon>
        <taxon>Metazoa</taxon>
        <taxon>Ecdysozoa</taxon>
        <taxon>Nematoda</taxon>
        <taxon>Chromadorea</taxon>
        <taxon>Rhabditida</taxon>
        <taxon>Tylenchina</taxon>
        <taxon>Cephalobomorpha</taxon>
        <taxon>Cephaloboidea</taxon>
        <taxon>Cephalobidae</taxon>
        <taxon>Acrobeloides</taxon>
    </lineage>
</organism>
<proteinExistence type="predicted"/>
<dbReference type="Gene3D" id="3.10.100.10">
    <property type="entry name" value="Mannose-Binding Protein A, subunit A"/>
    <property type="match status" value="2"/>
</dbReference>
<dbReference type="Pfam" id="PF00059">
    <property type="entry name" value="Lectin_C"/>
    <property type="match status" value="1"/>
</dbReference>
<dbReference type="InterPro" id="IPR016186">
    <property type="entry name" value="C-type_lectin-like/link_sf"/>
</dbReference>
<dbReference type="Proteomes" id="UP000887540">
    <property type="component" value="Unplaced"/>
</dbReference>
<keyword evidence="3" id="KW-1185">Reference proteome</keyword>
<reference evidence="4" key="1">
    <citation type="submission" date="2022-11" db="UniProtKB">
        <authorList>
            <consortium name="WormBaseParasite"/>
        </authorList>
    </citation>
    <scope>IDENTIFICATION</scope>
</reference>
<dbReference type="InterPro" id="IPR001304">
    <property type="entry name" value="C-type_lectin-like"/>
</dbReference>
<dbReference type="CDD" id="cd00037">
    <property type="entry name" value="CLECT"/>
    <property type="match status" value="2"/>
</dbReference>
<evidence type="ECO:0000256" key="1">
    <source>
        <dbReference type="ARBA" id="ARBA00023157"/>
    </source>
</evidence>
<dbReference type="InterPro" id="IPR016187">
    <property type="entry name" value="CTDL_fold"/>
</dbReference>
<dbReference type="InterPro" id="IPR018378">
    <property type="entry name" value="C-type_lectin_CS"/>
</dbReference>
<dbReference type="SUPFAM" id="SSF56436">
    <property type="entry name" value="C-type lectin-like"/>
    <property type="match status" value="2"/>
</dbReference>